<evidence type="ECO:0000313" key="3">
    <source>
        <dbReference type="Proteomes" id="UP001177003"/>
    </source>
</evidence>
<feature type="region of interest" description="Disordered" evidence="1">
    <location>
        <begin position="225"/>
        <end position="254"/>
    </location>
</feature>
<dbReference type="EMBL" id="OX465078">
    <property type="protein sequence ID" value="CAI9271246.1"/>
    <property type="molecule type" value="Genomic_DNA"/>
</dbReference>
<dbReference type="AlphaFoldDB" id="A0AA35YEA4"/>
<gene>
    <name evidence="2" type="ORF">LSALG_LOCUS11522</name>
</gene>
<evidence type="ECO:0000256" key="1">
    <source>
        <dbReference type="SAM" id="MobiDB-lite"/>
    </source>
</evidence>
<feature type="compositionally biased region" description="Polar residues" evidence="1">
    <location>
        <begin position="240"/>
        <end position="251"/>
    </location>
</feature>
<feature type="region of interest" description="Disordered" evidence="1">
    <location>
        <begin position="144"/>
        <end position="194"/>
    </location>
</feature>
<feature type="compositionally biased region" description="Polar residues" evidence="1">
    <location>
        <begin position="38"/>
        <end position="47"/>
    </location>
</feature>
<keyword evidence="3" id="KW-1185">Reference proteome</keyword>
<sequence length="362" mass="40419">MVDLDQMILEAARRTGGSQHSTPAPSMDLDEMLLEASGRNQPSTPASRRQGKGSYSDDGSDSRDDDHGLADWTDEKDVALNELPARKRLRLQDPDSHYNHKDTDSVGSDLYKVEEDRQMSELHREMILAERANRKMYEVLKNSIEKQKEKSNQRKDRLPPHTVNRAAHSSARSADRDDDSVGSDLYKGEEDRQRLSKMSELDRAMILAERANRKMFKKFKNCIKKHKEKSNQRKARSPPHTVNQAGQSSAWSADRADAKDVALNELLARADAKDVALNGLLARADAKDVALNELLARADAKDVALNELLARADAKDVVALNELLARADAKDVALNELLARADAKDVALNELLAGQMQKMLLH</sequence>
<dbReference type="Proteomes" id="UP001177003">
    <property type="component" value="Chromosome 2"/>
</dbReference>
<organism evidence="2 3">
    <name type="scientific">Lactuca saligna</name>
    <name type="common">Willowleaf lettuce</name>
    <dbReference type="NCBI Taxonomy" id="75948"/>
    <lineage>
        <taxon>Eukaryota</taxon>
        <taxon>Viridiplantae</taxon>
        <taxon>Streptophyta</taxon>
        <taxon>Embryophyta</taxon>
        <taxon>Tracheophyta</taxon>
        <taxon>Spermatophyta</taxon>
        <taxon>Magnoliopsida</taxon>
        <taxon>eudicotyledons</taxon>
        <taxon>Gunneridae</taxon>
        <taxon>Pentapetalae</taxon>
        <taxon>asterids</taxon>
        <taxon>campanulids</taxon>
        <taxon>Asterales</taxon>
        <taxon>Asteraceae</taxon>
        <taxon>Cichorioideae</taxon>
        <taxon>Cichorieae</taxon>
        <taxon>Lactucinae</taxon>
        <taxon>Lactuca</taxon>
    </lineage>
</organism>
<accession>A0AA35YEA4</accession>
<protein>
    <submittedName>
        <fullName evidence="2">Uncharacterized protein</fullName>
    </submittedName>
</protein>
<reference evidence="2" key="1">
    <citation type="submission" date="2023-04" db="EMBL/GenBank/DDBJ databases">
        <authorList>
            <person name="Vijverberg K."/>
            <person name="Xiong W."/>
            <person name="Schranz E."/>
        </authorList>
    </citation>
    <scope>NUCLEOTIDE SEQUENCE</scope>
</reference>
<evidence type="ECO:0000313" key="2">
    <source>
        <dbReference type="EMBL" id="CAI9271246.1"/>
    </source>
</evidence>
<feature type="compositionally biased region" description="Basic and acidic residues" evidence="1">
    <location>
        <begin position="60"/>
        <end position="79"/>
    </location>
</feature>
<feature type="compositionally biased region" description="Basic and acidic residues" evidence="1">
    <location>
        <begin position="90"/>
        <end position="104"/>
    </location>
</feature>
<feature type="compositionally biased region" description="Basic and acidic residues" evidence="1">
    <location>
        <begin position="144"/>
        <end position="159"/>
    </location>
</feature>
<proteinExistence type="predicted"/>
<feature type="region of interest" description="Disordered" evidence="1">
    <location>
        <begin position="1"/>
        <end position="111"/>
    </location>
</feature>
<name>A0AA35YEA4_LACSI</name>
<feature type="compositionally biased region" description="Basic residues" evidence="1">
    <location>
        <begin position="225"/>
        <end position="237"/>
    </location>
</feature>